<gene>
    <name evidence="1" type="ORF">EZMO1_4177</name>
</gene>
<reference evidence="1 2" key="1">
    <citation type="journal article" date="2016" name="Front. Microbiol.">
        <title>Genomic Insight into the Host-Endosymbiont Relationship of Endozoicomonas montiporae CL-33(T) with its Coral Host.</title>
        <authorList>
            <person name="Ding J.-Y."/>
            <person name="Shiu J.-H."/>
            <person name="Chen W.-M."/>
            <person name="Chiang Y.-R."/>
            <person name="Tang S.-L."/>
        </authorList>
    </citation>
    <scope>NUCLEOTIDE SEQUENCE [LARGE SCALE GENOMIC DNA]</scope>
    <source>
        <strain evidence="1 2">CL-33</strain>
    </source>
</reference>
<dbReference type="RefSeq" id="WP_061509700.1">
    <property type="nucleotide sequence ID" value="NZ_CP013251.1"/>
</dbReference>
<dbReference type="EMBL" id="CP013251">
    <property type="protein sequence ID" value="AMO58101.1"/>
    <property type="molecule type" value="Genomic_DNA"/>
</dbReference>
<dbReference type="Proteomes" id="UP000071065">
    <property type="component" value="Chromosome"/>
</dbReference>
<protein>
    <submittedName>
        <fullName evidence="1">Putative phage tail protein U</fullName>
    </submittedName>
</protein>
<accession>A0A142BH75</accession>
<dbReference type="Pfam" id="PF06995">
    <property type="entry name" value="Phage_P2_GpU"/>
    <property type="match status" value="1"/>
</dbReference>
<dbReference type="OrthoDB" id="1550902at2"/>
<dbReference type="InterPro" id="IPR016912">
    <property type="entry name" value="Phage_P2_GpU"/>
</dbReference>
<organism evidence="1 2">
    <name type="scientific">Endozoicomonas montiporae CL-33</name>
    <dbReference type="NCBI Taxonomy" id="570277"/>
    <lineage>
        <taxon>Bacteria</taxon>
        <taxon>Pseudomonadati</taxon>
        <taxon>Pseudomonadota</taxon>
        <taxon>Gammaproteobacteria</taxon>
        <taxon>Oceanospirillales</taxon>
        <taxon>Endozoicomonadaceae</taxon>
        <taxon>Endozoicomonas</taxon>
    </lineage>
</organism>
<dbReference type="InterPro" id="IPR009734">
    <property type="entry name" value="Myoviridae_GpU"/>
</dbReference>
<dbReference type="STRING" id="570277.EZMO1_4177"/>
<dbReference type="PATRIC" id="fig|570277.3.peg.4491"/>
<proteinExistence type="predicted"/>
<name>A0A142BH75_9GAMM</name>
<dbReference type="PIRSF" id="PIRSF029208">
    <property type="entry name" value="Phage_tail_GPU"/>
    <property type="match status" value="1"/>
</dbReference>
<evidence type="ECO:0000313" key="2">
    <source>
        <dbReference type="Proteomes" id="UP000071065"/>
    </source>
</evidence>
<dbReference type="KEGG" id="emp:EZMO1_4177"/>
<dbReference type="AlphaFoldDB" id="A0A142BH75"/>
<evidence type="ECO:0000313" key="1">
    <source>
        <dbReference type="EMBL" id="AMO58101.1"/>
    </source>
</evidence>
<sequence>MSDVLMTLGEYRFSVNTAAYKTLQRSSRYQWQAQQRVNRKPAQQFTGPDADTVNLEGEILPHYKGGLKQIDAMREQAGKGEPLIMTDGLGNVWGKWCITRIEETRGDLLANGAPRHIRFRLELVEYGEDRDNATGA</sequence>